<reference evidence="10 11" key="1">
    <citation type="submission" date="2019-08" db="EMBL/GenBank/DDBJ databases">
        <title>Complete genome sequence of Terriglobus albidus strain ORNL.</title>
        <authorList>
            <person name="Podar M."/>
        </authorList>
    </citation>
    <scope>NUCLEOTIDE SEQUENCE [LARGE SCALE GENOMIC DNA]</scope>
    <source>
        <strain evidence="10 11">ORNL</strain>
    </source>
</reference>
<feature type="transmembrane region" description="Helical" evidence="7">
    <location>
        <begin position="442"/>
        <end position="466"/>
    </location>
</feature>
<feature type="transmembrane region" description="Helical" evidence="7">
    <location>
        <begin position="21"/>
        <end position="47"/>
    </location>
</feature>
<keyword evidence="4 7" id="KW-1133">Transmembrane helix</keyword>
<keyword evidence="3 7" id="KW-0812">Transmembrane</keyword>
<feature type="domain" description="MacB-like periplasmic core" evidence="9">
    <location>
        <begin position="447"/>
        <end position="687"/>
    </location>
</feature>
<dbReference type="InterPro" id="IPR017800">
    <property type="entry name" value="ADOP"/>
</dbReference>
<proteinExistence type="inferred from homology"/>
<dbReference type="GO" id="GO:0005886">
    <property type="term" value="C:plasma membrane"/>
    <property type="evidence" value="ECO:0007669"/>
    <property type="project" value="UniProtKB-SubCell"/>
</dbReference>
<comment type="similarity">
    <text evidence="6">Belongs to the ABC-4 integral membrane protein family.</text>
</comment>
<organism evidence="10 11">
    <name type="scientific">Terriglobus albidus</name>
    <dbReference type="NCBI Taxonomy" id="1592106"/>
    <lineage>
        <taxon>Bacteria</taxon>
        <taxon>Pseudomonadati</taxon>
        <taxon>Acidobacteriota</taxon>
        <taxon>Terriglobia</taxon>
        <taxon>Terriglobales</taxon>
        <taxon>Acidobacteriaceae</taxon>
        <taxon>Terriglobus</taxon>
    </lineage>
</organism>
<evidence type="ECO:0000256" key="6">
    <source>
        <dbReference type="ARBA" id="ARBA00038076"/>
    </source>
</evidence>
<evidence type="ECO:0000256" key="2">
    <source>
        <dbReference type="ARBA" id="ARBA00022475"/>
    </source>
</evidence>
<dbReference type="Proteomes" id="UP000321820">
    <property type="component" value="Chromosome"/>
</dbReference>
<feature type="domain" description="MacB-like periplasmic core" evidence="9">
    <location>
        <begin position="23"/>
        <end position="254"/>
    </location>
</feature>
<dbReference type="AlphaFoldDB" id="A0A5B9EIN6"/>
<dbReference type="NCBIfam" id="TIGR03434">
    <property type="entry name" value="ADOP"/>
    <property type="match status" value="1"/>
</dbReference>
<dbReference type="InterPro" id="IPR025857">
    <property type="entry name" value="MacB_PCD"/>
</dbReference>
<gene>
    <name evidence="10" type="ORF">FTW19_22170</name>
</gene>
<feature type="domain" description="ABC3 transporter permease C-terminal" evidence="8">
    <location>
        <begin position="729"/>
        <end position="842"/>
    </location>
</feature>
<feature type="domain" description="ABC3 transporter permease C-terminal" evidence="8">
    <location>
        <begin position="308"/>
        <end position="424"/>
    </location>
</feature>
<dbReference type="KEGG" id="talb:FTW19_22170"/>
<keyword evidence="5 7" id="KW-0472">Membrane</keyword>
<name>A0A5B9EIN6_9BACT</name>
<feature type="transmembrane region" description="Helical" evidence="7">
    <location>
        <begin position="302"/>
        <end position="325"/>
    </location>
</feature>
<sequence>MINIVADVRYGIRRLRRSPGFMATALLTLALGIGATTAIFTLAYQIILKAIPVQHPEQLYKVGKESECCIGGGDQGHWSIFSYDIYRTMRERVGGMAEMTAMQAGAAKVSAHRKGDTDAQPLDIRHVAGNYFEVLGVAPYAGRMLTAEDDREGAPIVAVISYAIWKSKFHSDPGIVGDTVIMTGHPVTIVGIAQKDFLGERNMSDPPGVWIPLAQEPIFNPTRKLYKAPNGQWLRIMLRIPEKKNVATVESAVRGGLTAWLMSNPDVRSGHTIAEIARESTELAPAADGVNELRDSYETSLLMLQLTAAFVLLIACANLANLMLVRGVARRQELSVRAALGASRVRLVREMLIEAMLLALMGGVMGIGVAYLGVKGMLALAMRGVTIVPLSPLPSLPVLAFSIIASAMTGILFGIAPAFIASNADPADALRAANRATGNSGGLQRALVILQTALSVALLSMAGLFLRSLQRLEQQDLHFETTGRLIAFIDLPAAGYTYPQLEGLYRHLEQTFASVPALHDMAYATYGPMTFNGWATGVNAAGPHPERTVSAGYSLISTRYFSAIGTPLLLGRTFTEHDNAGSRHVAIVNREFVRRVLQDAPALGMHFGPGVDMTQEYEIVGVVDDAKYGDPSRGPQPMYFIPMSQTTTFNSEPYTAAIIDQSNKAAEFKHFATNIIVRYEGDPAAAAMAMRHSIEQVDAGIPITRVTTYQDQISNSFTQRQLVVRLTAIFGGLALLLASVGLYGVTAYAVARRIPEIGLRIALGANRGQVMRMILRGALLQTAAGLLLGAPIAFMSGHYLQSQLYQVSGYDPAIFLLASVALILSAFVASMIPARMASNTDPIRALRME</sequence>
<evidence type="ECO:0000259" key="9">
    <source>
        <dbReference type="Pfam" id="PF12704"/>
    </source>
</evidence>
<keyword evidence="2" id="KW-1003">Cell membrane</keyword>
<evidence type="ECO:0000256" key="3">
    <source>
        <dbReference type="ARBA" id="ARBA00022692"/>
    </source>
</evidence>
<feature type="transmembrane region" description="Helical" evidence="7">
    <location>
        <begin position="722"/>
        <end position="751"/>
    </location>
</feature>
<dbReference type="PANTHER" id="PTHR30572">
    <property type="entry name" value="MEMBRANE COMPONENT OF TRANSPORTER-RELATED"/>
    <property type="match status" value="1"/>
</dbReference>
<dbReference type="InterPro" id="IPR003838">
    <property type="entry name" value="ABC3_permease_C"/>
</dbReference>
<keyword evidence="11" id="KW-1185">Reference proteome</keyword>
<feature type="transmembrane region" description="Helical" evidence="7">
    <location>
        <begin position="814"/>
        <end position="834"/>
    </location>
</feature>
<dbReference type="GO" id="GO:0022857">
    <property type="term" value="F:transmembrane transporter activity"/>
    <property type="evidence" value="ECO:0007669"/>
    <property type="project" value="TreeGrafter"/>
</dbReference>
<feature type="transmembrane region" description="Helical" evidence="7">
    <location>
        <begin position="398"/>
        <end position="421"/>
    </location>
</feature>
<dbReference type="InterPro" id="IPR050250">
    <property type="entry name" value="Macrolide_Exporter_MacB"/>
</dbReference>
<dbReference type="EMBL" id="CP042806">
    <property type="protein sequence ID" value="QEE31504.1"/>
    <property type="molecule type" value="Genomic_DNA"/>
</dbReference>
<dbReference type="OrthoDB" id="8769057at2"/>
<feature type="transmembrane region" description="Helical" evidence="7">
    <location>
        <begin position="352"/>
        <end position="374"/>
    </location>
</feature>
<evidence type="ECO:0000313" key="11">
    <source>
        <dbReference type="Proteomes" id="UP000321820"/>
    </source>
</evidence>
<dbReference type="PANTHER" id="PTHR30572:SF4">
    <property type="entry name" value="ABC TRANSPORTER PERMEASE YTRF"/>
    <property type="match status" value="1"/>
</dbReference>
<accession>A0A5B9EIN6</accession>
<comment type="subcellular location">
    <subcellularLocation>
        <location evidence="1">Cell membrane</location>
        <topology evidence="1">Multi-pass membrane protein</topology>
    </subcellularLocation>
</comment>
<evidence type="ECO:0000256" key="5">
    <source>
        <dbReference type="ARBA" id="ARBA00023136"/>
    </source>
</evidence>
<dbReference type="Pfam" id="PF02687">
    <property type="entry name" value="FtsX"/>
    <property type="match status" value="2"/>
</dbReference>
<dbReference type="Pfam" id="PF12704">
    <property type="entry name" value="MacB_PCD"/>
    <property type="match status" value="2"/>
</dbReference>
<protein>
    <submittedName>
        <fullName evidence="10">ABC transporter permease</fullName>
    </submittedName>
</protein>
<evidence type="ECO:0000256" key="7">
    <source>
        <dbReference type="SAM" id="Phobius"/>
    </source>
</evidence>
<evidence type="ECO:0000256" key="4">
    <source>
        <dbReference type="ARBA" id="ARBA00022989"/>
    </source>
</evidence>
<feature type="transmembrane region" description="Helical" evidence="7">
    <location>
        <begin position="773"/>
        <end position="794"/>
    </location>
</feature>
<evidence type="ECO:0000256" key="1">
    <source>
        <dbReference type="ARBA" id="ARBA00004651"/>
    </source>
</evidence>
<evidence type="ECO:0000259" key="8">
    <source>
        <dbReference type="Pfam" id="PF02687"/>
    </source>
</evidence>
<evidence type="ECO:0000313" key="10">
    <source>
        <dbReference type="EMBL" id="QEE31504.1"/>
    </source>
</evidence>